<protein>
    <submittedName>
        <fullName evidence="1">Uncharacterized protein</fullName>
    </submittedName>
</protein>
<organism evidence="1 2">
    <name type="scientific">Bradyrhizobium amphicarpaeae</name>
    <dbReference type="NCBI Taxonomy" id="1404768"/>
    <lineage>
        <taxon>Bacteria</taxon>
        <taxon>Pseudomonadati</taxon>
        <taxon>Pseudomonadota</taxon>
        <taxon>Alphaproteobacteria</taxon>
        <taxon>Hyphomicrobiales</taxon>
        <taxon>Nitrobacteraceae</taxon>
        <taxon>Bradyrhizobium</taxon>
    </lineage>
</organism>
<proteinExistence type="predicted"/>
<dbReference type="OrthoDB" id="2962756at2"/>
<dbReference type="Proteomes" id="UP000215884">
    <property type="component" value="Chromosome"/>
</dbReference>
<evidence type="ECO:0000313" key="1">
    <source>
        <dbReference type="EMBL" id="AWL98841.1"/>
    </source>
</evidence>
<name>A0A2U8PM75_9BRAD</name>
<dbReference type="KEGG" id="brq:CIT40_01575"/>
<dbReference type="AlphaFoldDB" id="A0A2U8PM75"/>
<reference evidence="1 2" key="1">
    <citation type="journal article" date="2017" name="Syst. Appl. Microbiol.">
        <title>Soybeans inoculated with root zone soils of Canadian native legumes harbour diverse and novel Bradyrhizobium spp. that possess agricultural potential.</title>
        <authorList>
            <person name="Bromfield E.S.P."/>
            <person name="Cloutier S."/>
            <person name="Tambong J.T."/>
            <person name="Tran Thi T.V."/>
        </authorList>
    </citation>
    <scope>NUCLEOTIDE SEQUENCE [LARGE SCALE GENOMIC DNA]</scope>
    <source>
        <strain evidence="1 2">39S1MB</strain>
    </source>
</reference>
<reference evidence="1 2" key="2">
    <citation type="journal article" date="2019" name="Int. J. Syst. Evol. Microbiol.">
        <title>Description and complete genome sequence of Bradyrhizobium amphicarpaeae sp. nov., harbouring photosystem and nitrogen-fixation genes.</title>
        <authorList>
            <person name="Bromfield E.S.P."/>
            <person name="Cloutier S."/>
            <person name="Nguyen H.D.T."/>
        </authorList>
    </citation>
    <scope>NUCLEOTIDE SEQUENCE [LARGE SCALE GENOMIC DNA]</scope>
    <source>
        <strain evidence="1 2">39S1MB</strain>
    </source>
</reference>
<sequence>MTGTPQVWNSDDWEIFALGLLQSRHGPLNIQKIPAAHKGDLGIDCYCTSDAVAYQCYAVREPIDIAIRAERQKKKITTDTGKFVSNATEISKLFLNTPIKHWVLLVPLHDSKDVNLHCSKKTIELRALKCSHLDKNIEVSVQDQLTFAPSVLSAGLAALNTIAFDILPPTADQLSQLQSDSPDLLDNARSKLLKRAGPKDVDEAVGEAARSFLECKSTLDALRSGSPDLHERIVSAITQKSRRLILAGPSGGPGPGAILNTEIENLIEVLKEAAPNLSDTHVRQIAYGTVCEWLMRCPLDFKADAA</sequence>
<dbReference type="EMBL" id="CP029426">
    <property type="protein sequence ID" value="AWL98841.1"/>
    <property type="molecule type" value="Genomic_DNA"/>
</dbReference>
<dbReference type="RefSeq" id="WP_094890913.1">
    <property type="nucleotide sequence ID" value="NZ_CP029426.2"/>
</dbReference>
<keyword evidence="2" id="KW-1185">Reference proteome</keyword>
<accession>A0A2U8PM75</accession>
<gene>
    <name evidence="1" type="ORF">CIT40_01575</name>
</gene>
<evidence type="ECO:0000313" key="2">
    <source>
        <dbReference type="Proteomes" id="UP000215884"/>
    </source>
</evidence>